<feature type="chain" id="PRO_5020796881" description="Cell wall galactomannoprotein" evidence="1">
    <location>
        <begin position="29"/>
        <end position="156"/>
    </location>
</feature>
<dbReference type="OrthoDB" id="3178264at2759"/>
<evidence type="ECO:0000313" key="2">
    <source>
        <dbReference type="EMBL" id="THH27424.1"/>
    </source>
</evidence>
<evidence type="ECO:0008006" key="4">
    <source>
        <dbReference type="Google" id="ProtNLM"/>
    </source>
</evidence>
<dbReference type="Proteomes" id="UP000308730">
    <property type="component" value="Unassembled WGS sequence"/>
</dbReference>
<proteinExistence type="predicted"/>
<feature type="signal peptide" evidence="1">
    <location>
        <begin position="1"/>
        <end position="28"/>
    </location>
</feature>
<sequence>MFSRAFFVLCSVVVLGATLASAAPQAQAHIVRQTGDLECNINRVRILGEIFLVGQTARNLTQELASDHQGSILIGVVNKALVSTEDGLADIASALFNQQPSPAAAITQVGNGISDMFDAASNITSTNAAVKENVNTLKGQLQEASFAGDKVEETCK</sequence>
<name>A0A4S4MN65_9APHY</name>
<dbReference type="AlphaFoldDB" id="A0A4S4MN65"/>
<comment type="caution">
    <text evidence="2">The sequence shown here is derived from an EMBL/GenBank/DDBJ whole genome shotgun (WGS) entry which is preliminary data.</text>
</comment>
<reference evidence="2 3" key="1">
    <citation type="submission" date="2019-02" db="EMBL/GenBank/DDBJ databases">
        <title>Genome sequencing of the rare red list fungi Antrodiella citrinella (Flaviporus citrinellus).</title>
        <authorList>
            <person name="Buettner E."/>
            <person name="Kellner H."/>
        </authorList>
    </citation>
    <scope>NUCLEOTIDE SEQUENCE [LARGE SCALE GENOMIC DNA]</scope>
    <source>
        <strain evidence="2 3">DSM 108506</strain>
    </source>
</reference>
<protein>
    <recommendedName>
        <fullName evidence="4">Cell wall galactomannoprotein</fullName>
    </recommendedName>
</protein>
<keyword evidence="1" id="KW-0732">Signal</keyword>
<gene>
    <name evidence="2" type="ORF">EUX98_g6755</name>
</gene>
<evidence type="ECO:0000313" key="3">
    <source>
        <dbReference type="Proteomes" id="UP000308730"/>
    </source>
</evidence>
<accession>A0A4S4MN65</accession>
<keyword evidence="3" id="KW-1185">Reference proteome</keyword>
<organism evidence="2 3">
    <name type="scientific">Antrodiella citrinella</name>
    <dbReference type="NCBI Taxonomy" id="2447956"/>
    <lineage>
        <taxon>Eukaryota</taxon>
        <taxon>Fungi</taxon>
        <taxon>Dikarya</taxon>
        <taxon>Basidiomycota</taxon>
        <taxon>Agaricomycotina</taxon>
        <taxon>Agaricomycetes</taxon>
        <taxon>Polyporales</taxon>
        <taxon>Steccherinaceae</taxon>
        <taxon>Antrodiella</taxon>
    </lineage>
</organism>
<evidence type="ECO:0000256" key="1">
    <source>
        <dbReference type="SAM" id="SignalP"/>
    </source>
</evidence>
<dbReference type="EMBL" id="SGPM01000252">
    <property type="protein sequence ID" value="THH27424.1"/>
    <property type="molecule type" value="Genomic_DNA"/>
</dbReference>